<gene>
    <name evidence="8" type="ORF">ACFOX0_08000</name>
</gene>
<evidence type="ECO:0000256" key="4">
    <source>
        <dbReference type="ARBA" id="ARBA00022801"/>
    </source>
</evidence>
<comment type="similarity">
    <text evidence="2">Belongs to the glycosyl hydrolase 2 family.</text>
</comment>
<reference evidence="9" key="1">
    <citation type="journal article" date="2019" name="Int. J. Syst. Evol. Microbiol.">
        <title>The Global Catalogue of Microorganisms (GCM) 10K type strain sequencing project: providing services to taxonomists for standard genome sequencing and annotation.</title>
        <authorList>
            <consortium name="The Broad Institute Genomics Platform"/>
            <consortium name="The Broad Institute Genome Sequencing Center for Infectious Disease"/>
            <person name="Wu L."/>
            <person name="Ma J."/>
        </authorList>
    </citation>
    <scope>NUCLEOTIDE SEQUENCE [LARGE SCALE GENOMIC DNA]</scope>
    <source>
        <strain evidence="9">2902at01</strain>
    </source>
</reference>
<dbReference type="Gene3D" id="2.60.40.10">
    <property type="entry name" value="Immunoglobulins"/>
    <property type="match status" value="1"/>
</dbReference>
<dbReference type="Pfam" id="PF22666">
    <property type="entry name" value="Glyco_hydro_2_N2"/>
    <property type="match status" value="1"/>
</dbReference>
<dbReference type="SUPFAM" id="SSF49303">
    <property type="entry name" value="beta-Galactosidase/glucuronidase domain"/>
    <property type="match status" value="1"/>
</dbReference>
<dbReference type="GO" id="GO:0016787">
    <property type="term" value="F:hydrolase activity"/>
    <property type="evidence" value="ECO:0007669"/>
    <property type="project" value="UniProtKB-KW"/>
</dbReference>
<dbReference type="InterPro" id="IPR006102">
    <property type="entry name" value="Ig-like_GH2"/>
</dbReference>
<dbReference type="PANTHER" id="PTHR43730">
    <property type="entry name" value="BETA-MANNOSIDASE"/>
    <property type="match status" value="1"/>
</dbReference>
<name>A0ABV8KIQ1_9ACTN</name>
<accession>A0ABV8KIQ1</accession>
<dbReference type="Gene3D" id="3.20.20.80">
    <property type="entry name" value="Glycosidases"/>
    <property type="match status" value="1"/>
</dbReference>
<dbReference type="EMBL" id="JBHSBN010000004">
    <property type="protein sequence ID" value="MFC4105877.1"/>
    <property type="molecule type" value="Genomic_DNA"/>
</dbReference>
<sequence>MRTLTDLHSGWRLTLAEAAADTPERVRGASVEATVPGCVHTDLMAAGLLADPYLDRNEDQQRWVGDSDWRYATTLPVDGPAAPSTADRIDLVFDGLDTVAEIRLDGEPVGRTRNQHRGYRFDVTDRLAGGGAHELSVVLRAARRYAERVRDEVGERPGAYPEPLQYIRKTAANFGWDWGPSLLTAGIWRAVRLEHWSTARLARVRPQVRVVDGDTGEVVVHVEVERAGDPATELTVTARVGDVTGSATVPARATSATVRLRVPGVALWWPHDLGDQPRYELAVELAAAGVGLDTWRRRIGFRTVELRTAPDADGTPFAFVVNGREIFVRGANWIPDDCFLSRVDRPRYAARVRQAVDANITLLRVWGGGCYESDDFYDVCDELGVLVWQDFLFACAAYPEEEPLRGEVEAEARDNVVRLMPHPSLVLWNGNNENIWGFHDWDWQPVLAGRSWGWGYYSELLPAVLAELDPTRPYWPGSPYSGDPARHPNEQAHGNTHIWTIWNEVDYTAYRDWRPRFVSEFGFQGPPNWATLTRAIHDDPLLPDSPGMLAHQKAPDGTGKLARGMAPHLPEPRNTDDWHYLTQLNQARAVAVGIEHLRSLGPYCAGAVFWQLNDCWPVTSWAAVDGDGRRKPLWYAVRRAFAPRLLTVQPRPDGLAVVLVNDGGDTWSGDLEATRRDLGGEVLAKMSLPAVVEPGRPVTVVLSRDVAETADATAELLVVEFAGGRALWFFAEDRDLPLPTAPPQVRAAPAPDGVRLTVTARALLRDVVVQADRLDPSAEVDEQVVTLLPGESYTFTIRTSVAADDPRWGGAPVLRTVNDLRARAVDTVG</sequence>
<comment type="caution">
    <text evidence="8">The sequence shown here is derived from an EMBL/GenBank/DDBJ whole genome shotgun (WGS) entry which is preliminary data.</text>
</comment>
<dbReference type="RefSeq" id="WP_377543200.1">
    <property type="nucleotide sequence ID" value="NZ_JBHSBN010000004.1"/>
</dbReference>
<dbReference type="InterPro" id="IPR050887">
    <property type="entry name" value="Beta-mannosidase_GH2"/>
</dbReference>
<dbReference type="InterPro" id="IPR008979">
    <property type="entry name" value="Galactose-bd-like_sf"/>
</dbReference>
<evidence type="ECO:0000313" key="9">
    <source>
        <dbReference type="Proteomes" id="UP001595868"/>
    </source>
</evidence>
<dbReference type="Pfam" id="PF00703">
    <property type="entry name" value="Glyco_hydro_2"/>
    <property type="match status" value="1"/>
</dbReference>
<feature type="domain" description="Glycoside hydrolase family 2 immunoglobulin-like beta-sandwich" evidence="6">
    <location>
        <begin position="202"/>
        <end position="302"/>
    </location>
</feature>
<proteinExistence type="inferred from homology"/>
<dbReference type="InterPro" id="IPR013783">
    <property type="entry name" value="Ig-like_fold"/>
</dbReference>
<dbReference type="PANTHER" id="PTHR43730:SF1">
    <property type="entry name" value="BETA-MANNOSIDASE"/>
    <property type="match status" value="1"/>
</dbReference>
<dbReference type="SUPFAM" id="SSF49785">
    <property type="entry name" value="Galactose-binding domain-like"/>
    <property type="match status" value="1"/>
</dbReference>
<evidence type="ECO:0000256" key="1">
    <source>
        <dbReference type="ARBA" id="ARBA00000829"/>
    </source>
</evidence>
<evidence type="ECO:0000256" key="2">
    <source>
        <dbReference type="ARBA" id="ARBA00007401"/>
    </source>
</evidence>
<protein>
    <recommendedName>
        <fullName evidence="3">beta-mannosidase</fullName>
        <ecNumber evidence="3">3.2.1.25</ecNumber>
    </recommendedName>
</protein>
<dbReference type="Proteomes" id="UP001595868">
    <property type="component" value="Unassembled WGS sequence"/>
</dbReference>
<keyword evidence="5" id="KW-0326">Glycosidase</keyword>
<dbReference type="SUPFAM" id="SSF51445">
    <property type="entry name" value="(Trans)glycosidases"/>
    <property type="match status" value="1"/>
</dbReference>
<comment type="catalytic activity">
    <reaction evidence="1">
        <text>Hydrolysis of terminal, non-reducing beta-D-mannose residues in beta-D-mannosides.</text>
        <dbReference type="EC" id="3.2.1.25"/>
    </reaction>
</comment>
<evidence type="ECO:0000259" key="7">
    <source>
        <dbReference type="Pfam" id="PF22666"/>
    </source>
</evidence>
<dbReference type="InterPro" id="IPR017853">
    <property type="entry name" value="GH"/>
</dbReference>
<dbReference type="InterPro" id="IPR054593">
    <property type="entry name" value="Beta-mannosidase-like_N2"/>
</dbReference>
<dbReference type="EC" id="3.2.1.25" evidence="3"/>
<dbReference type="Gene3D" id="2.60.120.260">
    <property type="entry name" value="Galactose-binding domain-like"/>
    <property type="match status" value="1"/>
</dbReference>
<organism evidence="8 9">
    <name type="scientific">Micromonospora zhanjiangensis</name>
    <dbReference type="NCBI Taxonomy" id="1522057"/>
    <lineage>
        <taxon>Bacteria</taxon>
        <taxon>Bacillati</taxon>
        <taxon>Actinomycetota</taxon>
        <taxon>Actinomycetes</taxon>
        <taxon>Micromonosporales</taxon>
        <taxon>Micromonosporaceae</taxon>
        <taxon>Micromonospora</taxon>
    </lineage>
</organism>
<keyword evidence="4 8" id="KW-0378">Hydrolase</keyword>
<evidence type="ECO:0000259" key="6">
    <source>
        <dbReference type="Pfam" id="PF00703"/>
    </source>
</evidence>
<evidence type="ECO:0000256" key="3">
    <source>
        <dbReference type="ARBA" id="ARBA00012754"/>
    </source>
</evidence>
<keyword evidence="9" id="KW-1185">Reference proteome</keyword>
<feature type="domain" description="Beta-mannosidase-like galactose-binding" evidence="7">
    <location>
        <begin position="30"/>
        <end position="189"/>
    </location>
</feature>
<dbReference type="InterPro" id="IPR036156">
    <property type="entry name" value="Beta-gal/glucu_dom_sf"/>
</dbReference>
<evidence type="ECO:0000256" key="5">
    <source>
        <dbReference type="ARBA" id="ARBA00023295"/>
    </source>
</evidence>
<evidence type="ECO:0000313" key="8">
    <source>
        <dbReference type="EMBL" id="MFC4105877.1"/>
    </source>
</evidence>